<gene>
    <name evidence="1" type="ORF">S06H3_66262</name>
</gene>
<dbReference type="EMBL" id="BARV01045054">
    <property type="protein sequence ID" value="GAI65543.1"/>
    <property type="molecule type" value="Genomic_DNA"/>
</dbReference>
<feature type="non-terminal residue" evidence="1">
    <location>
        <position position="66"/>
    </location>
</feature>
<protein>
    <submittedName>
        <fullName evidence="1">Uncharacterized protein</fullName>
    </submittedName>
</protein>
<organism evidence="1">
    <name type="scientific">marine sediment metagenome</name>
    <dbReference type="NCBI Taxonomy" id="412755"/>
    <lineage>
        <taxon>unclassified sequences</taxon>
        <taxon>metagenomes</taxon>
        <taxon>ecological metagenomes</taxon>
    </lineage>
</organism>
<name>X1QBF6_9ZZZZ</name>
<feature type="non-terminal residue" evidence="1">
    <location>
        <position position="1"/>
    </location>
</feature>
<evidence type="ECO:0000313" key="1">
    <source>
        <dbReference type="EMBL" id="GAI65543.1"/>
    </source>
</evidence>
<accession>X1QBF6</accession>
<sequence length="66" mass="7532">KGQKFSLRGVEEVKKDIQTARDITDDIKALSWKIGESGQITNSVINHIISNHIYSYSYQSVALWLH</sequence>
<dbReference type="AlphaFoldDB" id="X1QBF6"/>
<comment type="caution">
    <text evidence="1">The sequence shown here is derived from an EMBL/GenBank/DDBJ whole genome shotgun (WGS) entry which is preliminary data.</text>
</comment>
<proteinExistence type="predicted"/>
<reference evidence="1" key="1">
    <citation type="journal article" date="2014" name="Front. Microbiol.">
        <title>High frequency of phylogenetically diverse reductive dehalogenase-homologous genes in deep subseafloor sedimentary metagenomes.</title>
        <authorList>
            <person name="Kawai M."/>
            <person name="Futagami T."/>
            <person name="Toyoda A."/>
            <person name="Takaki Y."/>
            <person name="Nishi S."/>
            <person name="Hori S."/>
            <person name="Arai W."/>
            <person name="Tsubouchi T."/>
            <person name="Morono Y."/>
            <person name="Uchiyama I."/>
            <person name="Ito T."/>
            <person name="Fujiyama A."/>
            <person name="Inagaki F."/>
            <person name="Takami H."/>
        </authorList>
    </citation>
    <scope>NUCLEOTIDE SEQUENCE</scope>
    <source>
        <strain evidence="1">Expedition CK06-06</strain>
    </source>
</reference>